<gene>
    <name evidence="3" type="ORF">SEVIR_8G233250v2</name>
</gene>
<evidence type="ECO:0000256" key="2">
    <source>
        <dbReference type="SAM" id="Phobius"/>
    </source>
</evidence>
<dbReference type="Gramene" id="TKW02242">
    <property type="protein sequence ID" value="TKW02242"/>
    <property type="gene ID" value="SEVIR_8G233250v2"/>
</dbReference>
<feature type="transmembrane region" description="Helical" evidence="2">
    <location>
        <begin position="63"/>
        <end position="89"/>
    </location>
</feature>
<reference evidence="3" key="1">
    <citation type="submission" date="2019-03" db="EMBL/GenBank/DDBJ databases">
        <title>WGS assembly of Setaria viridis.</title>
        <authorList>
            <person name="Huang P."/>
            <person name="Jenkins J."/>
            <person name="Grimwood J."/>
            <person name="Barry K."/>
            <person name="Healey A."/>
            <person name="Mamidi S."/>
            <person name="Sreedasyam A."/>
            <person name="Shu S."/>
            <person name="Feldman M."/>
            <person name="Wu J."/>
            <person name="Yu Y."/>
            <person name="Chen C."/>
            <person name="Johnson J."/>
            <person name="Rokhsar D."/>
            <person name="Baxter I."/>
            <person name="Schmutz J."/>
            <person name="Brutnell T."/>
            <person name="Kellogg E."/>
        </authorList>
    </citation>
    <scope>NUCLEOTIDE SEQUENCE [LARGE SCALE GENOMIC DNA]</scope>
</reference>
<accession>A0A4U6TKH1</accession>
<protein>
    <submittedName>
        <fullName evidence="3">Uncharacterized protein</fullName>
    </submittedName>
</protein>
<name>A0A4U6TKH1_SETVI</name>
<proteinExistence type="predicted"/>
<feature type="region of interest" description="Disordered" evidence="1">
    <location>
        <begin position="140"/>
        <end position="170"/>
    </location>
</feature>
<dbReference type="Proteomes" id="UP000298652">
    <property type="component" value="Chromosome 8"/>
</dbReference>
<evidence type="ECO:0000256" key="1">
    <source>
        <dbReference type="SAM" id="MobiDB-lite"/>
    </source>
</evidence>
<keyword evidence="4" id="KW-1185">Reference proteome</keyword>
<feature type="compositionally biased region" description="Basic and acidic residues" evidence="1">
    <location>
        <begin position="147"/>
        <end position="157"/>
    </location>
</feature>
<organism evidence="3 4">
    <name type="scientific">Setaria viridis</name>
    <name type="common">Green bristlegrass</name>
    <name type="synonym">Setaria italica subsp. viridis</name>
    <dbReference type="NCBI Taxonomy" id="4556"/>
    <lineage>
        <taxon>Eukaryota</taxon>
        <taxon>Viridiplantae</taxon>
        <taxon>Streptophyta</taxon>
        <taxon>Embryophyta</taxon>
        <taxon>Tracheophyta</taxon>
        <taxon>Spermatophyta</taxon>
        <taxon>Magnoliopsida</taxon>
        <taxon>Liliopsida</taxon>
        <taxon>Poales</taxon>
        <taxon>Poaceae</taxon>
        <taxon>PACMAD clade</taxon>
        <taxon>Panicoideae</taxon>
        <taxon>Panicodae</taxon>
        <taxon>Paniceae</taxon>
        <taxon>Cenchrinae</taxon>
        <taxon>Setaria</taxon>
    </lineage>
</organism>
<evidence type="ECO:0000313" key="4">
    <source>
        <dbReference type="Proteomes" id="UP000298652"/>
    </source>
</evidence>
<sequence>MRTAPGGGLKGLRGPRAARPVPLDESIGAARAAVEASSRLYRAPLALTTPVTVSGRGSTTCKVLILFLVVPLVRLCSNLLFFFFFFFFFEGVQASLLVLDSSMGRSQRLAGLTRPSVCLIPSSFPLIAIAKLSEHAISTTAPGHSRGAAEARTKEGAPRLGNSYLSRPFG</sequence>
<evidence type="ECO:0000313" key="3">
    <source>
        <dbReference type="EMBL" id="TKW02242.1"/>
    </source>
</evidence>
<dbReference type="EMBL" id="CM016559">
    <property type="protein sequence ID" value="TKW02242.1"/>
    <property type="molecule type" value="Genomic_DNA"/>
</dbReference>
<keyword evidence="2" id="KW-0812">Transmembrane</keyword>
<keyword evidence="2" id="KW-0472">Membrane</keyword>
<dbReference type="AlphaFoldDB" id="A0A4U6TKH1"/>
<keyword evidence="2" id="KW-1133">Transmembrane helix</keyword>